<dbReference type="SMART" id="SM00033">
    <property type="entry name" value="CH"/>
    <property type="match status" value="2"/>
</dbReference>
<feature type="repeat" description="Filamin" evidence="18">
    <location>
        <begin position="2304"/>
        <end position="2408"/>
    </location>
</feature>
<feature type="repeat" description="Filamin" evidence="18">
    <location>
        <begin position="3279"/>
        <end position="3371"/>
    </location>
</feature>
<dbReference type="EMBL" id="CASHTH010003510">
    <property type="protein sequence ID" value="CAI8045893.1"/>
    <property type="molecule type" value="Genomic_DNA"/>
</dbReference>
<feature type="repeat" description="Filamin" evidence="18">
    <location>
        <begin position="2116"/>
        <end position="2211"/>
    </location>
</feature>
<feature type="repeat" description="Filamin" evidence="18">
    <location>
        <begin position="2910"/>
        <end position="3002"/>
    </location>
</feature>
<evidence type="ECO:0000256" key="7">
    <source>
        <dbReference type="ARBA" id="ARBA00022679"/>
    </source>
</evidence>
<keyword evidence="23" id="KW-1185">Reference proteome</keyword>
<feature type="repeat" description="Filamin" evidence="18">
    <location>
        <begin position="2813"/>
        <end position="2912"/>
    </location>
</feature>
<comment type="subunit">
    <text evidence="4">Component of the RNA polymerase I (Pol I) complex consisting of at least 13 subunits.</text>
</comment>
<keyword evidence="11" id="KW-0862">Zinc</keyword>
<dbReference type="SUPFAM" id="SSF64484">
    <property type="entry name" value="beta and beta-prime subunits of DNA dependent RNA-polymerase"/>
    <property type="match status" value="1"/>
</dbReference>
<feature type="repeat" description="Filamin" evidence="18">
    <location>
        <begin position="2597"/>
        <end position="2689"/>
    </location>
</feature>
<dbReference type="Pfam" id="PF05000">
    <property type="entry name" value="RNA_pol_Rpb1_4"/>
    <property type="match status" value="1"/>
</dbReference>
<dbReference type="Gene3D" id="1.10.274.100">
    <property type="entry name" value="RNA polymerase Rpb1, domain 3"/>
    <property type="match status" value="1"/>
</dbReference>
<dbReference type="Proteomes" id="UP001174909">
    <property type="component" value="Unassembled WGS sequence"/>
</dbReference>
<dbReference type="InterPro" id="IPR015699">
    <property type="entry name" value="DNA-dir_RNA_pol1_lsu_N"/>
</dbReference>
<feature type="repeat" description="Filamin" evidence="18">
    <location>
        <begin position="2500"/>
        <end position="2596"/>
    </location>
</feature>
<feature type="repeat" description="Filamin" evidence="18">
    <location>
        <begin position="2690"/>
        <end position="2815"/>
    </location>
</feature>
<feature type="region of interest" description="Disordered" evidence="20">
    <location>
        <begin position="247"/>
        <end position="267"/>
    </location>
</feature>
<dbReference type="InterPro" id="IPR001589">
    <property type="entry name" value="Actinin_actin-bd_CS"/>
</dbReference>
<comment type="caution">
    <text evidence="22">The sequence shown here is derived from an EMBL/GenBank/DDBJ whole genome shotgun (WGS) entry which is preliminary data.</text>
</comment>
<keyword evidence="13 19" id="KW-0804">Transcription</keyword>
<comment type="similarity">
    <text evidence="3">Belongs to the filamin family.</text>
</comment>
<dbReference type="PANTHER" id="PTHR38537">
    <property type="entry name" value="JITTERBUG, ISOFORM N"/>
    <property type="match status" value="1"/>
</dbReference>
<dbReference type="FunFam" id="2.60.40.10:FF:000001">
    <property type="entry name" value="Filamin-C isoform b"/>
    <property type="match status" value="1"/>
</dbReference>
<dbReference type="GO" id="GO:0003899">
    <property type="term" value="F:DNA-directed RNA polymerase activity"/>
    <property type="evidence" value="ECO:0007669"/>
    <property type="project" value="UniProtKB-EC"/>
</dbReference>
<gene>
    <name evidence="22" type="ORF">GBAR_LOCUS25373</name>
</gene>
<dbReference type="PROSITE" id="PS50194">
    <property type="entry name" value="FILAMIN_REPEAT"/>
    <property type="match status" value="16"/>
</dbReference>
<dbReference type="Gene3D" id="3.30.1490.180">
    <property type="entry name" value="RNA polymerase ii"/>
    <property type="match status" value="1"/>
</dbReference>
<evidence type="ECO:0000256" key="16">
    <source>
        <dbReference type="ARBA" id="ARBA00048552"/>
    </source>
</evidence>
<evidence type="ECO:0000256" key="10">
    <source>
        <dbReference type="ARBA" id="ARBA00022737"/>
    </source>
</evidence>
<dbReference type="Gene3D" id="6.10.250.2940">
    <property type="match status" value="1"/>
</dbReference>
<dbReference type="InterPro" id="IPR007083">
    <property type="entry name" value="RNA_pol_Rpb1_4"/>
</dbReference>
<keyword evidence="6" id="KW-0597">Phosphoprotein</keyword>
<keyword evidence="15" id="KW-0539">Nucleus</keyword>
<evidence type="ECO:0000256" key="1">
    <source>
        <dbReference type="ARBA" id="ARBA00004604"/>
    </source>
</evidence>
<evidence type="ECO:0000256" key="3">
    <source>
        <dbReference type="ARBA" id="ARBA00009238"/>
    </source>
</evidence>
<dbReference type="CDD" id="cd01435">
    <property type="entry name" value="RNAP_I_RPA1_N"/>
    <property type="match status" value="1"/>
</dbReference>
<dbReference type="Pfam" id="PF04998">
    <property type="entry name" value="RNA_pol_Rpb1_5"/>
    <property type="match status" value="1"/>
</dbReference>
<dbReference type="CDD" id="cd02735">
    <property type="entry name" value="RNAP_I_Rpa1_C"/>
    <property type="match status" value="1"/>
</dbReference>
<evidence type="ECO:0000256" key="17">
    <source>
        <dbReference type="ARBA" id="ARBA00053996"/>
    </source>
</evidence>
<keyword evidence="9" id="KW-0479">Metal-binding</keyword>
<comment type="similarity">
    <text evidence="2 19">Belongs to the RNA polymerase beta' chain family.</text>
</comment>
<dbReference type="InterPro" id="IPR000722">
    <property type="entry name" value="RNA_pol_asu"/>
</dbReference>
<keyword evidence="8 19" id="KW-0548">Nucleotidyltransferase</keyword>
<dbReference type="InterPro" id="IPR044893">
    <property type="entry name" value="RNA_pol_Rpb1_clamp_domain"/>
</dbReference>
<dbReference type="InterPro" id="IPR047107">
    <property type="entry name" value="DNA-dir_RNA_pol1_lsu_C"/>
</dbReference>
<dbReference type="FunFam" id="2.40.40.20:FF:000019">
    <property type="entry name" value="DNA-directed RNA polymerase II subunit RPB1"/>
    <property type="match status" value="1"/>
</dbReference>
<dbReference type="GO" id="GO:0006351">
    <property type="term" value="P:DNA-templated transcription"/>
    <property type="evidence" value="ECO:0007669"/>
    <property type="project" value="InterPro"/>
</dbReference>
<keyword evidence="7 19" id="KW-0808">Transferase</keyword>
<dbReference type="Gene3D" id="2.40.40.20">
    <property type="match status" value="1"/>
</dbReference>
<dbReference type="Gene3D" id="4.10.860.120">
    <property type="entry name" value="RNA polymerase II, clamp domain"/>
    <property type="match status" value="1"/>
</dbReference>
<dbReference type="SUPFAM" id="SSF81296">
    <property type="entry name" value="E set domains"/>
    <property type="match status" value="16"/>
</dbReference>
<protein>
    <recommendedName>
        <fullName evidence="19">DNA-directed RNA polymerase subunit</fullName>
        <ecNumber evidence="19">2.7.7.6</ecNumber>
    </recommendedName>
</protein>
<evidence type="ECO:0000256" key="18">
    <source>
        <dbReference type="PROSITE-ProRule" id="PRU00087"/>
    </source>
</evidence>
<evidence type="ECO:0000256" key="15">
    <source>
        <dbReference type="ARBA" id="ARBA00023242"/>
    </source>
</evidence>
<dbReference type="PROSITE" id="PS50021">
    <property type="entry name" value="CH"/>
    <property type="match status" value="2"/>
</dbReference>
<dbReference type="Pfam" id="PF04983">
    <property type="entry name" value="RNA_pol_Rpb1_3"/>
    <property type="match status" value="1"/>
</dbReference>
<dbReference type="InterPro" id="IPR007066">
    <property type="entry name" value="RNA_pol_Rpb1_3"/>
</dbReference>
<dbReference type="PROSITE" id="PS00020">
    <property type="entry name" value="ACTININ_2"/>
    <property type="match status" value="1"/>
</dbReference>
<sequence>MVDVRGLDPGFSPSSRVSALSFLTYSAPQLTALSVKKITNPETFDSLLHPNLGGLYDPALGPTDKQEICVTCGLNYIHCPGHMGHISLPLPVYHPIFFTALYQLLRASCWVCHRLLATPTKLALLQGRLRLLDAGKLAESAGLEAEVLAAIGREGSHTADSSVQAVHHLVLEHLGGEGGGGGESSRNVVEARQWEVQEFIRQCSRGQSSCPHCQAPARALRQDGQIRIFLKGLSKKQAGQWLSAISREGRRGEGESHPLLESSDTRDVTQQMYVSPVEVRDHVRQVCEQEGSLLKAMFEGGRGEEGVMDLFFLTVLPVPASRFRPISQMGERRFENPQTVNLQAVLSASAAIHQLLADREREDTPANSVSFSERLLMLWSRLQGAVNVVMDSSQEKRKVMPNGIKQILEKKEGLFRMNMMGKRVDYAARSVISPDPYINMDEIGIPMVFATKLTYPQPVTAWNVKTLRQAVINGPLVHPGATHVQMEDGAVVMLQPHRPAQRLALARQLLTPSKPGSARGACKKVSRHLMDGDILLMNRQPTLHKPSIMAHKARVLPGEKTMRLHYANCKCYNADFDGDEMNAHFPQNELARSEAYNIVSTHRQYLVPKDGTPLSGLIQDHVVAAVLMTLRGRLFHRHDYHQLVQAALPRETQRLSLLPPCVLRPAVLWSGKQVVSTVLLNLIPEGQQPLNLISKTKINPQEWGRGKGCGQLPRDVIMTESEVVFREGQLLSGVLDKSQLGASQFGFVHSCQELYGGDVANHLLSALGRLFTGFLQLHGFTLGVEDILVRPEADGQRREYMEGLMGCGEEAAAEAFSLPPSAGKEEVKERYAAAHRRPDSTGVRNLDFCFSRSTSKYNNLINTACVPGGLLKPFPANNLQLMVQSGAKGSSVNCMQISCLLGQIELEGQRPPLMPSGRFLPSFLPYDTSPRAGGFVDGRFLSGIRPQEYFFHCMAGREGLVDTAVKTSRSGYLQRCLIKHLEGITTCYDLTVRDSDGSVVQFLYGEDGLDSFSPMYNTHDVGVWLKALTYGVDFFAAEGYLDMVAAHKHRKRLQRWRKKNTTPPTSPFRAFSVKHLPRLEAERSAARRQAARSAAEQQLLTEWYSLSPFQRERLRHKCRGCPPPALSRFRPDRYFGSIPERLDSQIASFLETLPTDRQNEEQFSVQKFESLIQFKYLRSLAEPGEAVGLLAAQSIGEPSTQMTLNTFHFAGRGEMNVTLGIPRLREILMTASPNIKTPAMEVPLHRSSGAKVEGERLKKYFTRVTLDQVLEKVEVWETIGREGKGHRYRQYKLKLSFLPHHYYEELYVVTPGQVLDYVEKRFVRMLVSAVNRQVKLLREKRLKAVNVERERAVSSQNGGRAEEEEDDEEEDSDREETEVQTKKKKQESSYEAAGDSDQEAVGLPSEGEEGDEGDEGEGEDDQKEEEEPVEQMALDKDRVNEVVGSSAAVVDYSYDAEDGLYSMFTLKFPAVDCKVMLTALVEKVVKKCVVWEVPNVCRGFLSHDESCDQWILKTDGVNLQELCRHAENVELNRVYTNSVHSMAATYGIEAAATTIVREISSVFKVYNIAVDHRHLSLIADYMTFGGTYKPFNRLGLEAHSSPLQKMSFETTMHFLKTATMTGAVDQLASPSACLVTGKSVCQLSSIMKFNYLDFISASEKLREDFHKREDYSNMSSGDKHLDAEWKRIQKKTFTRWCNEHLKVQGMVVEDLSKDLSDGVCLIVLIEVLSHKKVGRYNKKPRVFAQKMENVQLALDFLMKKERIRLVNIGSGDIVDQNLKLILGLVWTLILHYQISMGFGIGDGKDKGGPTPKQALIAYLQGLVPDKNLKNLTSDWNDGTMVAAVVDAVAPGLCPEHMDMNPENAVENATTAMKLAEDWLGVPMVLEPKDMCNPNVDELSMMTYLSKFPDARLKPGAPIKSRGDADKVKVHGPGVEGGLDTNSPAAEFTVDIRAAGGSGKPSVNVTSPEGAVECSCEDNKDGTFSCAYIPTVPGCYTVAVNYGGKPAAKSPYKVNIVAGADAGACSAYGPGVEGSDLRVGSPAEFWVETAGAGEGKLGITVRGTKGPIPAEDLEVKAETEDKYYVQYRPQHAGPHTVEVTFSDLHIPQSPFKVRVGADKPDASKCQVEGPGIEPTGVEIKKQTWFNVITKGAGQGELNVHIKGPRGTVDCASREQERGVQQFTYTPSHAGEHVITVKFGGEQIPGSRFKVQVEPPTDLSKVSAYGPGLSPQGMRVKEPAKFTVKTKDAGHGNVDVRISGPSGELPFQLESAPYTYNYTYLAEEPGLYDVEISFAGMPIPNSPYHVAITDASKVKLTGPGLNGESLPVSSPLIYQVDARGAGPGELKCTVQDAGSVRDPVEATDGLGPAVTDNGDGTLSIEYTPSEPGLKKMNVTFGEAAVPKTPVKLNLFDAGKVTAYGPGLEAGLKSGKQTHFMVDMRQAGEADLQVRVEGAAVVPTQIKDQANGMVRCEYTPTEAGEYQVDIQYGGVHITDSPFNVQVRPSMDLSKVKAYGPGLESGLTTDMWAEFFVDYKEAGDGEPSVEVQGPGGGEKLEEVEVGPGLRKYRYFIDPDEAGEYTVKVDFADQPVPGSPFKVMANWKTDPSRVKAFGPGLEGGISGDWTEFTIDTSQAGEGGLGLQIEGPCEAQVDVTDNKDGTATVRYNPVEPGPYNINISFADTPIPGSVFTPVFDPPTDAGKVKAYGPGLEKNGVKVGDLGDFTIDTREAGVGAVDVAIDGPFWRGRSPTPVSPGVSPGPGVTRSGSLRRPKSAVAKPQISSNNDNTYAVQYNPRKVGKYNINIFFADETIPTSPYEVNVSDPSRVKISGAGIGVEDATLRLSEPLEWAVDCTEAGPGDVQATLYGPDGFSKDVPVVKVSEDVYQLKAEQPEEPGRYQLDVKYSGNDVKQSPVKLSLSDASRVKVSGDGLSGGRVDDTLIITVDSSAAGEGNLSLSLSGPEQVEIACDDNGDGTATLSFTPTTAGEYKMDVKFANEDVPGSVFCMPVIDPSQVTASGSGVTGEGARVGNPAQVIVDTRNAGPVDVEAEVTTPSGQKQSVALEVGSEPGLFVGEYLPKEPGFYSLEVSSTNEGIPKSPFSVPVCDPDAVKLEGPGLHAAVQNSDNVVEVDTEGAGPGEIGCSFSRPDGSTAPVQCEVTKVDETHYQLHYTPLEAGVLQAQVSIAGLPVGSGLTIPVGDLSKVKVEGLEHEVVANKETEFVVDATAAGPAEMAVEVLDGNGAPVTTETEVLAPQKWKVKYTPTSAGRHAVDVKYCGRDVPGSPFSVSVCDPKAVRAYGPGLEKATAKREARFTVDASDAGSGSLGLVVSGPAESKITCEEASPGKYEVCYVPPRPGVYNVDLKFSGEDVEGSVFSVPCEALPPDASKCVVTGLDNPGSFTVDCSEAGGTGSLEVGVCGAYVPAEFVSVKHNGDYTFSVTYDIPEPGETQISVKWHDQHLTGSPFTVITQ</sequence>
<dbReference type="PROSITE" id="PS00019">
    <property type="entry name" value="ACTININ_1"/>
    <property type="match status" value="1"/>
</dbReference>
<feature type="repeat" description="Filamin" evidence="18">
    <location>
        <begin position="1919"/>
        <end position="2015"/>
    </location>
</feature>
<evidence type="ECO:0000313" key="22">
    <source>
        <dbReference type="EMBL" id="CAI8045893.1"/>
    </source>
</evidence>
<keyword evidence="10" id="KW-0677">Repeat</keyword>
<dbReference type="SMART" id="SM00557">
    <property type="entry name" value="IG_FLMN"/>
    <property type="match status" value="16"/>
</dbReference>
<evidence type="ECO:0000256" key="11">
    <source>
        <dbReference type="ARBA" id="ARBA00022833"/>
    </source>
</evidence>
<feature type="repeat" description="Filamin" evidence="18">
    <location>
        <begin position="3386"/>
        <end position="3461"/>
    </location>
</feature>
<evidence type="ECO:0000256" key="5">
    <source>
        <dbReference type="ARBA" id="ARBA00022478"/>
    </source>
</evidence>
<evidence type="ECO:0000256" key="20">
    <source>
        <dbReference type="SAM" id="MobiDB-lite"/>
    </source>
</evidence>
<dbReference type="InterPro" id="IPR038120">
    <property type="entry name" value="Rpb1_funnel_sf"/>
</dbReference>
<dbReference type="GO" id="GO:0030036">
    <property type="term" value="P:actin cytoskeleton organization"/>
    <property type="evidence" value="ECO:0007669"/>
    <property type="project" value="InterPro"/>
</dbReference>
<dbReference type="EC" id="2.7.7.6" evidence="19"/>
<feature type="compositionally biased region" description="Low complexity" evidence="20">
    <location>
        <begin position="2741"/>
        <end position="2761"/>
    </location>
</feature>
<dbReference type="Gene3D" id="2.60.40.10">
    <property type="entry name" value="Immunoglobulins"/>
    <property type="match status" value="16"/>
</dbReference>
<dbReference type="Gene3D" id="3.30.70.2850">
    <property type="match status" value="1"/>
</dbReference>
<dbReference type="PANTHER" id="PTHR38537:SF8">
    <property type="entry name" value="FILAMIN-A"/>
    <property type="match status" value="1"/>
</dbReference>
<feature type="domain" description="Calponin-homology (CH)" evidence="21">
    <location>
        <begin position="1809"/>
        <end position="1912"/>
    </location>
</feature>
<dbReference type="InterPro" id="IPR013783">
    <property type="entry name" value="Ig-like_fold"/>
</dbReference>
<dbReference type="Gene3D" id="1.10.357.120">
    <property type="match status" value="1"/>
</dbReference>
<dbReference type="SMART" id="SM00663">
    <property type="entry name" value="RPOLA_N"/>
    <property type="match status" value="1"/>
</dbReference>
<feature type="repeat" description="Filamin" evidence="18">
    <location>
        <begin position="3000"/>
        <end position="3097"/>
    </location>
</feature>
<dbReference type="FunFam" id="1.10.274.100:FF:000012">
    <property type="entry name" value="DNA-directed RNA polymerase subunit"/>
    <property type="match status" value="1"/>
</dbReference>
<evidence type="ECO:0000313" key="23">
    <source>
        <dbReference type="Proteomes" id="UP001174909"/>
    </source>
</evidence>
<feature type="region of interest" description="Disordered" evidence="20">
    <location>
        <begin position="1347"/>
        <end position="1438"/>
    </location>
</feature>
<dbReference type="GO" id="GO:0046872">
    <property type="term" value="F:metal ion binding"/>
    <property type="evidence" value="ECO:0007669"/>
    <property type="project" value="UniProtKB-KW"/>
</dbReference>
<dbReference type="GO" id="GO:0005736">
    <property type="term" value="C:RNA polymerase I complex"/>
    <property type="evidence" value="ECO:0007669"/>
    <property type="project" value="UniProtKB-ARBA"/>
</dbReference>
<dbReference type="GO" id="GO:0051015">
    <property type="term" value="F:actin filament binding"/>
    <property type="evidence" value="ECO:0007669"/>
    <property type="project" value="InterPro"/>
</dbReference>
<dbReference type="InterPro" id="IPR044801">
    <property type="entry name" value="Filamin"/>
</dbReference>
<dbReference type="Pfam" id="PF00630">
    <property type="entry name" value="Filamin"/>
    <property type="match status" value="16"/>
</dbReference>
<proteinExistence type="inferred from homology"/>
<dbReference type="InterPro" id="IPR001298">
    <property type="entry name" value="Filamin/ABP280_rpt"/>
</dbReference>
<feature type="repeat" description="Filamin" evidence="18">
    <location>
        <begin position="2016"/>
        <end position="2114"/>
    </location>
</feature>
<dbReference type="InterPro" id="IPR007081">
    <property type="entry name" value="RNA_pol_Rpb1_5"/>
</dbReference>
<dbReference type="Pfam" id="PF00623">
    <property type="entry name" value="RNA_pol_Rpb1_2"/>
    <property type="match status" value="1"/>
</dbReference>
<accession>A0AA35X595</accession>
<evidence type="ECO:0000259" key="21">
    <source>
        <dbReference type="PROSITE" id="PS50021"/>
    </source>
</evidence>
<dbReference type="InterPro" id="IPR001715">
    <property type="entry name" value="CH_dom"/>
</dbReference>
<feature type="domain" description="Calponin-homology (CH)" evidence="21">
    <location>
        <begin position="1687"/>
        <end position="1793"/>
    </location>
</feature>
<keyword evidence="14" id="KW-0009">Actin-binding</keyword>
<comment type="function">
    <text evidence="17">DNA-dependent RNA polymerase catalyzes the transcription of DNA into RNA using the four ribonucleoside triphosphates as substrates. Largest and catalytic core component of RNA polymerase I which synthesizes ribosomal RNA precursors. Forms the polymerase active center together with the second largest subunit. A single stranded DNA template strand of the promoter is positioned within the central active site cleft of Pol I. A bridging helix emanates from RPA1 and crosses the cleft near the catalytic site and is thought to promote translocation of Pol I by acting as a ratchet that moves the RNA-DNA hybrid through the active site by switching from straight to bent conformations at each step of nucleotide addition.</text>
</comment>
<feature type="repeat" description="Filamin" evidence="18">
    <location>
        <begin position="3095"/>
        <end position="3182"/>
    </location>
</feature>
<dbReference type="Gene3D" id="1.10.418.10">
    <property type="entry name" value="Calponin-like domain"/>
    <property type="match status" value="2"/>
</dbReference>
<feature type="compositionally biased region" description="Acidic residues" evidence="20">
    <location>
        <begin position="1362"/>
        <end position="1378"/>
    </location>
</feature>
<dbReference type="InterPro" id="IPR042102">
    <property type="entry name" value="RNA_pol_Rpb1_3_sf"/>
</dbReference>
<dbReference type="InterPro" id="IPR017868">
    <property type="entry name" value="Filamin/ABP280_repeat-like"/>
</dbReference>
<reference evidence="22" key="1">
    <citation type="submission" date="2023-03" db="EMBL/GenBank/DDBJ databases">
        <authorList>
            <person name="Steffen K."/>
            <person name="Cardenas P."/>
        </authorList>
    </citation>
    <scope>NUCLEOTIDE SEQUENCE</scope>
</reference>
<comment type="subcellular location">
    <subcellularLocation>
        <location evidence="1">Nucleus</location>
        <location evidence="1">Nucleolus</location>
    </subcellularLocation>
</comment>
<evidence type="ECO:0000256" key="14">
    <source>
        <dbReference type="ARBA" id="ARBA00023203"/>
    </source>
</evidence>
<dbReference type="Gene3D" id="1.10.132.30">
    <property type="match status" value="1"/>
</dbReference>
<dbReference type="Pfam" id="PF00307">
    <property type="entry name" value="CH"/>
    <property type="match status" value="2"/>
</dbReference>
<evidence type="ECO:0000256" key="9">
    <source>
        <dbReference type="ARBA" id="ARBA00022723"/>
    </source>
</evidence>
<feature type="compositionally biased region" description="Acidic residues" evidence="20">
    <location>
        <begin position="1406"/>
        <end position="1429"/>
    </location>
</feature>
<feature type="repeat" description="Filamin" evidence="18">
    <location>
        <begin position="2406"/>
        <end position="2499"/>
    </location>
</feature>
<evidence type="ECO:0000256" key="8">
    <source>
        <dbReference type="ARBA" id="ARBA00022695"/>
    </source>
</evidence>
<dbReference type="Pfam" id="PF04997">
    <property type="entry name" value="RNA_pol_Rpb1_1"/>
    <property type="match status" value="1"/>
</dbReference>
<dbReference type="GO" id="GO:0003677">
    <property type="term" value="F:DNA binding"/>
    <property type="evidence" value="ECO:0007669"/>
    <property type="project" value="InterPro"/>
</dbReference>
<evidence type="ECO:0000256" key="13">
    <source>
        <dbReference type="ARBA" id="ARBA00023163"/>
    </source>
</evidence>
<organism evidence="22 23">
    <name type="scientific">Geodia barretti</name>
    <name type="common">Barrett's horny sponge</name>
    <dbReference type="NCBI Taxonomy" id="519541"/>
    <lineage>
        <taxon>Eukaryota</taxon>
        <taxon>Metazoa</taxon>
        <taxon>Porifera</taxon>
        <taxon>Demospongiae</taxon>
        <taxon>Heteroscleromorpha</taxon>
        <taxon>Tetractinellida</taxon>
        <taxon>Astrophorina</taxon>
        <taxon>Geodiidae</taxon>
        <taxon>Geodia</taxon>
    </lineage>
</organism>
<dbReference type="InterPro" id="IPR036872">
    <property type="entry name" value="CH_dom_sf"/>
</dbReference>
<name>A0AA35X595_GEOBA</name>
<evidence type="ECO:0000256" key="6">
    <source>
        <dbReference type="ARBA" id="ARBA00022553"/>
    </source>
</evidence>
<dbReference type="InterPro" id="IPR007080">
    <property type="entry name" value="RNA_pol_Rpb1_1"/>
</dbReference>
<evidence type="ECO:0000256" key="19">
    <source>
        <dbReference type="RuleBase" id="RU004279"/>
    </source>
</evidence>
<keyword evidence="12" id="KW-0460">Magnesium</keyword>
<dbReference type="FunFam" id="3.30.1490.180:FF:000003">
    <property type="entry name" value="DNA-directed RNA polymerase subunit"/>
    <property type="match status" value="1"/>
</dbReference>
<dbReference type="InterPro" id="IPR014756">
    <property type="entry name" value="Ig_E-set"/>
</dbReference>
<feature type="repeat" description="Filamin" evidence="18">
    <location>
        <begin position="3188"/>
        <end position="3281"/>
    </location>
</feature>
<dbReference type="SUPFAM" id="SSF47576">
    <property type="entry name" value="Calponin-homology domain, CH-domain"/>
    <property type="match status" value="1"/>
</dbReference>
<dbReference type="FunFam" id="1.10.418.10:FF:000006">
    <property type="entry name" value="Filamin-B isoform A"/>
    <property type="match status" value="1"/>
</dbReference>
<comment type="catalytic activity">
    <reaction evidence="16 19">
        <text>RNA(n) + a ribonucleoside 5'-triphosphate = RNA(n+1) + diphosphate</text>
        <dbReference type="Rhea" id="RHEA:21248"/>
        <dbReference type="Rhea" id="RHEA-COMP:14527"/>
        <dbReference type="Rhea" id="RHEA-COMP:17342"/>
        <dbReference type="ChEBI" id="CHEBI:33019"/>
        <dbReference type="ChEBI" id="CHEBI:61557"/>
        <dbReference type="ChEBI" id="CHEBI:140395"/>
        <dbReference type="EC" id="2.7.7.6"/>
    </reaction>
</comment>
<dbReference type="InterPro" id="IPR006592">
    <property type="entry name" value="RNA_pol_N"/>
</dbReference>
<keyword evidence="5 19" id="KW-0240">DNA-directed RNA polymerase</keyword>
<feature type="repeat" description="Filamin" evidence="18">
    <location>
        <begin position="2212"/>
        <end position="2306"/>
    </location>
</feature>
<dbReference type="Gene3D" id="6.20.50.80">
    <property type="match status" value="1"/>
</dbReference>
<evidence type="ECO:0000256" key="12">
    <source>
        <dbReference type="ARBA" id="ARBA00022842"/>
    </source>
</evidence>
<feature type="region of interest" description="Disordered" evidence="20">
    <location>
        <begin position="2741"/>
        <end position="2781"/>
    </location>
</feature>
<evidence type="ECO:0000256" key="2">
    <source>
        <dbReference type="ARBA" id="ARBA00006460"/>
    </source>
</evidence>
<evidence type="ECO:0000256" key="4">
    <source>
        <dbReference type="ARBA" id="ARBA00011251"/>
    </source>
</evidence>